<comment type="caution">
    <text evidence="2">The sequence shown here is derived from an EMBL/GenBank/DDBJ whole genome shotgun (WGS) entry which is preliminary data.</text>
</comment>
<organism evidence="2 3">
    <name type="scientific">Kibdelosporangium aridum</name>
    <dbReference type="NCBI Taxonomy" id="2030"/>
    <lineage>
        <taxon>Bacteria</taxon>
        <taxon>Bacillati</taxon>
        <taxon>Actinomycetota</taxon>
        <taxon>Actinomycetes</taxon>
        <taxon>Pseudonocardiales</taxon>
        <taxon>Pseudonocardiaceae</taxon>
        <taxon>Kibdelosporangium</taxon>
    </lineage>
</organism>
<dbReference type="SUPFAM" id="SSF53597">
    <property type="entry name" value="Dihydrofolate reductase-like"/>
    <property type="match status" value="1"/>
</dbReference>
<dbReference type="InterPro" id="IPR050765">
    <property type="entry name" value="Riboflavin_Biosynth_HTPR"/>
</dbReference>
<dbReference type="Gene3D" id="3.40.430.10">
    <property type="entry name" value="Dihydrofolate Reductase, subunit A"/>
    <property type="match status" value="1"/>
</dbReference>
<feature type="domain" description="Bacterial bifunctional deaminase-reductase C-terminal" evidence="1">
    <location>
        <begin position="4"/>
        <end position="172"/>
    </location>
</feature>
<dbReference type="PANTHER" id="PTHR38011:SF2">
    <property type="entry name" value="BIFUNCTIONAL DEAMINASE-REDUCTASE DOMAIN PROTEIN"/>
    <property type="match status" value="1"/>
</dbReference>
<dbReference type="GO" id="GO:0009231">
    <property type="term" value="P:riboflavin biosynthetic process"/>
    <property type="evidence" value="ECO:0007669"/>
    <property type="project" value="InterPro"/>
</dbReference>
<dbReference type="InterPro" id="IPR002734">
    <property type="entry name" value="RibDG_C"/>
</dbReference>
<sequence>MRRLINSTYITLDGVIQDPQDWPAGEVDDPAGGTIQSELLFACDAVLMGRHTYESFAPVWQSRTGDPFSDRMNSMRKYVVSTTLQDPDWANTTVISSDPVAEVKRLKALPGQDIVQYGFGDVAYALLEHGLIDELRLWVHPFFVGKSGPMYREAPLAKFDLADVKPLKSGIVVLTYHAR</sequence>
<proteinExistence type="predicted"/>
<protein>
    <recommendedName>
        <fullName evidence="1">Bacterial bifunctional deaminase-reductase C-terminal domain-containing protein</fullName>
    </recommendedName>
</protein>
<dbReference type="RefSeq" id="WP_037250393.1">
    <property type="nucleotide sequence ID" value="NZ_QHKI01000010.1"/>
</dbReference>
<evidence type="ECO:0000259" key="1">
    <source>
        <dbReference type="Pfam" id="PF01872"/>
    </source>
</evidence>
<dbReference type="AlphaFoldDB" id="A0A428ZDM2"/>
<accession>A0A428ZDM2</accession>
<evidence type="ECO:0000313" key="3">
    <source>
        <dbReference type="Proteomes" id="UP000287547"/>
    </source>
</evidence>
<dbReference type="OrthoDB" id="3471694at2"/>
<gene>
    <name evidence="2" type="ORF">DMH04_15495</name>
</gene>
<dbReference type="PANTHER" id="PTHR38011">
    <property type="entry name" value="DIHYDROFOLATE REDUCTASE FAMILY PROTEIN (AFU_ORTHOLOGUE AFUA_8G06820)"/>
    <property type="match status" value="1"/>
</dbReference>
<evidence type="ECO:0000313" key="2">
    <source>
        <dbReference type="EMBL" id="RSM86068.1"/>
    </source>
</evidence>
<name>A0A428ZDM2_KIBAR</name>
<reference evidence="2 3" key="1">
    <citation type="submission" date="2018-05" db="EMBL/GenBank/DDBJ databases">
        <title>Evolution of GPA BGCs.</title>
        <authorList>
            <person name="Waglechner N."/>
            <person name="Wright G.D."/>
        </authorList>
    </citation>
    <scope>NUCLEOTIDE SEQUENCE [LARGE SCALE GENOMIC DNA]</scope>
    <source>
        <strain evidence="2 3">A82846</strain>
    </source>
</reference>
<dbReference type="InterPro" id="IPR024072">
    <property type="entry name" value="DHFR-like_dom_sf"/>
</dbReference>
<dbReference type="Proteomes" id="UP000287547">
    <property type="component" value="Unassembled WGS sequence"/>
</dbReference>
<dbReference type="Pfam" id="PF01872">
    <property type="entry name" value="RibD_C"/>
    <property type="match status" value="1"/>
</dbReference>
<dbReference type="GO" id="GO:0008703">
    <property type="term" value="F:5-amino-6-(5-phosphoribosylamino)uracil reductase activity"/>
    <property type="evidence" value="ECO:0007669"/>
    <property type="project" value="InterPro"/>
</dbReference>
<dbReference type="EMBL" id="QHKI01000010">
    <property type="protein sequence ID" value="RSM86068.1"/>
    <property type="molecule type" value="Genomic_DNA"/>
</dbReference>